<gene>
    <name evidence="1" type="ORF">CKQ54_00090</name>
    <name evidence="2" type="ORF">CKQ54_21845</name>
</gene>
<evidence type="ECO:0000313" key="2">
    <source>
        <dbReference type="EMBL" id="RKF70838.1"/>
    </source>
</evidence>
<protein>
    <submittedName>
        <fullName evidence="2">Uncharacterized protein</fullName>
    </submittedName>
</protein>
<proteinExistence type="predicted"/>
<keyword evidence="3" id="KW-1185">Reference proteome</keyword>
<evidence type="ECO:0000313" key="1">
    <source>
        <dbReference type="EMBL" id="RKF66889.1"/>
    </source>
</evidence>
<dbReference type="EMBL" id="NSDJ01000001">
    <property type="protein sequence ID" value="RKF66889.1"/>
    <property type="molecule type" value="Genomic_DNA"/>
</dbReference>
<comment type="caution">
    <text evidence="2">The sequence shown here is derived from an EMBL/GenBank/DDBJ whole genome shotgun (WGS) entry which is preliminary data.</text>
</comment>
<reference evidence="2 3" key="1">
    <citation type="submission" date="2017-08" db="EMBL/GenBank/DDBJ databases">
        <title>Comparative genomics of bacteria isolated from necrotic lesions of AOD affected trees.</title>
        <authorList>
            <person name="Doonan J."/>
            <person name="Denman S."/>
            <person name="Mcdonald J.E."/>
        </authorList>
    </citation>
    <scope>NUCLEOTIDE SEQUENCE [LARGE SCALE GENOMIC DNA]</scope>
    <source>
        <strain evidence="2 3">CIP 105588</strain>
    </source>
</reference>
<dbReference type="EMBL" id="NSDJ01000001">
    <property type="protein sequence ID" value="RKF70838.1"/>
    <property type="molecule type" value="Genomic_DNA"/>
</dbReference>
<name>A0ABX9Q0P0_9GAMM</name>
<dbReference type="Proteomes" id="UP000284853">
    <property type="component" value="Unassembled WGS sequence"/>
</dbReference>
<dbReference type="GeneID" id="302711451"/>
<evidence type="ECO:0000313" key="3">
    <source>
        <dbReference type="Proteomes" id="UP000284853"/>
    </source>
</evidence>
<dbReference type="RefSeq" id="WP_120163740.1">
    <property type="nucleotide sequence ID" value="NZ_NSDJ01000001.1"/>
</dbReference>
<sequence>MAIKDEVAVESDSQSGGITAGKIHADVINHNITNIHYGTLPTEILLEAEGIIAKEGEEREYKILLCPCSESDLNILNVYKELKGELIKQGFILYESSPEFYEDSSYWHLDEANFIVNKNCSSIIIFLGDNKTLSQLSLFTFLLSHKDMKLNELDICIVSIADTNERYFMDGCLLYANDNIPKRYDIKYLQDNGVQEIVTYLVRKRSVYNNSGRGKRKLK</sequence>
<accession>A0ABX9Q0P0</accession>
<organism evidence="2 3">
    <name type="scientific">Rahnella variigena</name>
    <dbReference type="NCBI Taxonomy" id="574964"/>
    <lineage>
        <taxon>Bacteria</taxon>
        <taxon>Pseudomonadati</taxon>
        <taxon>Pseudomonadota</taxon>
        <taxon>Gammaproteobacteria</taxon>
        <taxon>Enterobacterales</taxon>
        <taxon>Yersiniaceae</taxon>
        <taxon>Rahnella</taxon>
    </lineage>
</organism>